<evidence type="ECO:0000256" key="2">
    <source>
        <dbReference type="SAM" id="SignalP"/>
    </source>
</evidence>
<evidence type="ECO:0000313" key="3">
    <source>
        <dbReference type="EMBL" id="MCP2350021.1"/>
    </source>
</evidence>
<keyword evidence="4" id="KW-1185">Reference proteome</keyword>
<dbReference type="RefSeq" id="WP_253775051.1">
    <property type="nucleotide sequence ID" value="NZ_BAAAVE010000060.1"/>
</dbReference>
<dbReference type="Proteomes" id="UP001320766">
    <property type="component" value="Unassembled WGS sequence"/>
</dbReference>
<dbReference type="EMBL" id="JAMZEC010000001">
    <property type="protein sequence ID" value="MCP2350021.1"/>
    <property type="molecule type" value="Genomic_DNA"/>
</dbReference>
<sequence length="165" mass="17151">MTTLPRLAASALLVGLVAACSSGGAGTGGGQLAAGAQQGAAKAAAPAKIYTVEQLAAKVGCKPVMQVDAADIRTGYCKTKVGEFFVNTFSTEQGKDEWMDRAPEYNPHLVGPRWTVLSSLKVLRALQKPLNGDLHLKDHRTKSPTPSPPAQDDGGDTGDTRGSGY</sequence>
<feature type="region of interest" description="Disordered" evidence="1">
    <location>
        <begin position="131"/>
        <end position="165"/>
    </location>
</feature>
<name>A0ABT1K7Q4_9ACTN</name>
<protein>
    <recommendedName>
        <fullName evidence="5">DUF3558 domain-containing protein</fullName>
    </recommendedName>
</protein>
<feature type="signal peptide" evidence="2">
    <location>
        <begin position="1"/>
        <end position="25"/>
    </location>
</feature>
<feature type="chain" id="PRO_5045641764" description="DUF3558 domain-containing protein" evidence="2">
    <location>
        <begin position="26"/>
        <end position="165"/>
    </location>
</feature>
<dbReference type="PROSITE" id="PS51257">
    <property type="entry name" value="PROKAR_LIPOPROTEIN"/>
    <property type="match status" value="1"/>
</dbReference>
<evidence type="ECO:0008006" key="5">
    <source>
        <dbReference type="Google" id="ProtNLM"/>
    </source>
</evidence>
<reference evidence="3 4" key="1">
    <citation type="submission" date="2022-06" db="EMBL/GenBank/DDBJ databases">
        <title>Sequencing the genomes of 1000 actinobacteria strains.</title>
        <authorList>
            <person name="Klenk H.-P."/>
        </authorList>
    </citation>
    <scope>NUCLEOTIDE SEQUENCE [LARGE SCALE GENOMIC DNA]</scope>
    <source>
        <strain evidence="3 4">DSM 44170</strain>
    </source>
</reference>
<proteinExistence type="predicted"/>
<accession>A0ABT1K7Q4</accession>
<comment type="caution">
    <text evidence="3">The sequence shown here is derived from an EMBL/GenBank/DDBJ whole genome shotgun (WGS) entry which is preliminary data.</text>
</comment>
<keyword evidence="2" id="KW-0732">Signal</keyword>
<organism evidence="3 4">
    <name type="scientific">Nonomuraea roseoviolacea subsp. carminata</name>
    <dbReference type="NCBI Taxonomy" id="160689"/>
    <lineage>
        <taxon>Bacteria</taxon>
        <taxon>Bacillati</taxon>
        <taxon>Actinomycetota</taxon>
        <taxon>Actinomycetes</taxon>
        <taxon>Streptosporangiales</taxon>
        <taxon>Streptosporangiaceae</taxon>
        <taxon>Nonomuraea</taxon>
    </lineage>
</organism>
<evidence type="ECO:0000256" key="1">
    <source>
        <dbReference type="SAM" id="MobiDB-lite"/>
    </source>
</evidence>
<gene>
    <name evidence="3" type="ORF">HD595_006143</name>
</gene>
<evidence type="ECO:0000313" key="4">
    <source>
        <dbReference type="Proteomes" id="UP001320766"/>
    </source>
</evidence>